<evidence type="ECO:0000259" key="11">
    <source>
        <dbReference type="PROSITE" id="PS50287"/>
    </source>
</evidence>
<dbReference type="CDD" id="cd00112">
    <property type="entry name" value="LDLa"/>
    <property type="match status" value="1"/>
</dbReference>
<evidence type="ECO:0000256" key="7">
    <source>
        <dbReference type="RuleBase" id="RU363034"/>
    </source>
</evidence>
<proteinExistence type="predicted"/>
<evidence type="ECO:0000256" key="1">
    <source>
        <dbReference type="ARBA" id="ARBA00022670"/>
    </source>
</evidence>
<evidence type="ECO:0000256" key="9">
    <source>
        <dbReference type="SAM" id="Phobius"/>
    </source>
</evidence>
<dbReference type="Gene3D" id="2.40.10.10">
    <property type="entry name" value="Trypsin-like serine proteases"/>
    <property type="match status" value="2"/>
</dbReference>
<keyword evidence="9" id="KW-1133">Transmembrane helix</keyword>
<feature type="transmembrane region" description="Helical" evidence="9">
    <location>
        <begin position="60"/>
        <end position="81"/>
    </location>
</feature>
<dbReference type="PROSITE" id="PS00134">
    <property type="entry name" value="TRYPSIN_HIS"/>
    <property type="match status" value="1"/>
</dbReference>
<dbReference type="InterPro" id="IPR001314">
    <property type="entry name" value="Peptidase_S1A"/>
</dbReference>
<feature type="domain" description="Peptidase S1" evidence="10">
    <location>
        <begin position="238"/>
        <end position="466"/>
    </location>
</feature>
<name>A0A8B9HL63_ASTMX</name>
<dbReference type="FunFam" id="2.40.10.10:FF:000003">
    <property type="entry name" value="Transmembrane serine protease 3"/>
    <property type="match status" value="1"/>
</dbReference>
<dbReference type="PRINTS" id="PR00722">
    <property type="entry name" value="CHYMOTRYPSIN"/>
</dbReference>
<keyword evidence="3 7" id="KW-0720">Serine protease</keyword>
<dbReference type="InterPro" id="IPR002172">
    <property type="entry name" value="LDrepeatLR_classA_rpt"/>
</dbReference>
<feature type="domain" description="SRCR" evidence="11">
    <location>
        <begin position="122"/>
        <end position="172"/>
    </location>
</feature>
<dbReference type="Ensembl" id="ENSAMXT00005016384.1">
    <property type="protein sequence ID" value="ENSAMXP00005014802.1"/>
    <property type="gene ID" value="ENSAMXG00005007857.1"/>
</dbReference>
<sequence length="471" mass="51174">MEQFSDVFQQLSNETNTQVSEESQRPLNPKPQVVARPGRHRKPMSAAQPPRSKGASHRKIILTILCVLVILAILAVAAYFIQQLIQSKFFFCSQSLKFIPLEQACDGKSDCSGAEDEATCLSRFSSNYTFPVRLSSNLSVLQIYSASDRKWGSVCADGWTQQHTQTACEQLGYTVNPSHRTIVMNDLPSDLKASYFAVESGSVQVMQSSFSDKKTCSLGSVVALSCSDCGPPAPASRIVGGHDALIENWPWQVSLQQNGQHTCGGSLLSPKWVLTAAHCFTSRGEVSRWRVVAGKTYLSSLGGSSVEKIIVNADYVAARNDYDLAMMKLSSPLSVGASVKPVCLPPRNLGLTGGAPLVVTGWGHLQENGQLSSNLQKADILLIDQARCSSPVVYGASITSRMFCAGYLEGKVDACQGDSGGPLVYYGRRWMLVGVVSWGVGCAREDRPGVYSNVEQMMNWVYTVMEVRLNT</sequence>
<evidence type="ECO:0000256" key="8">
    <source>
        <dbReference type="SAM" id="MobiDB-lite"/>
    </source>
</evidence>
<evidence type="ECO:0000256" key="5">
    <source>
        <dbReference type="ARBA" id="ARBA00023180"/>
    </source>
</evidence>
<keyword evidence="2 7" id="KW-0378">Hydrolase</keyword>
<dbReference type="InterPro" id="IPR001190">
    <property type="entry name" value="SRCR"/>
</dbReference>
<organism evidence="12 13">
    <name type="scientific">Astyanax mexicanus</name>
    <name type="common">Blind cave fish</name>
    <name type="synonym">Astyanax fasciatus mexicanus</name>
    <dbReference type="NCBI Taxonomy" id="7994"/>
    <lineage>
        <taxon>Eukaryota</taxon>
        <taxon>Metazoa</taxon>
        <taxon>Chordata</taxon>
        <taxon>Craniata</taxon>
        <taxon>Vertebrata</taxon>
        <taxon>Euteleostomi</taxon>
        <taxon>Actinopterygii</taxon>
        <taxon>Neopterygii</taxon>
        <taxon>Teleostei</taxon>
        <taxon>Ostariophysi</taxon>
        <taxon>Characiformes</taxon>
        <taxon>Characoidei</taxon>
        <taxon>Acestrorhamphidae</taxon>
        <taxon>Acestrorhamphinae</taxon>
        <taxon>Astyanax</taxon>
    </lineage>
</organism>
<comment type="caution">
    <text evidence="6">Lacks conserved residue(s) required for the propagation of feature annotation.</text>
</comment>
<accession>A0A8B9HL63</accession>
<evidence type="ECO:0000256" key="2">
    <source>
        <dbReference type="ARBA" id="ARBA00022801"/>
    </source>
</evidence>
<dbReference type="InterPro" id="IPR033116">
    <property type="entry name" value="TRYPSIN_SER"/>
</dbReference>
<dbReference type="PROSITE" id="PS50240">
    <property type="entry name" value="TRYPSIN_DOM"/>
    <property type="match status" value="1"/>
</dbReference>
<keyword evidence="4" id="KW-1015">Disulfide bond</keyword>
<dbReference type="GO" id="GO:0006508">
    <property type="term" value="P:proteolysis"/>
    <property type="evidence" value="ECO:0007669"/>
    <property type="project" value="UniProtKB-KW"/>
</dbReference>
<dbReference type="PROSITE" id="PS50287">
    <property type="entry name" value="SRCR_2"/>
    <property type="match status" value="1"/>
</dbReference>
<dbReference type="Proteomes" id="UP000694621">
    <property type="component" value="Unplaced"/>
</dbReference>
<keyword evidence="9" id="KW-0472">Membrane</keyword>
<dbReference type="AlphaFoldDB" id="A0A8B9HL63"/>
<dbReference type="InterPro" id="IPR043504">
    <property type="entry name" value="Peptidase_S1_PA_chymotrypsin"/>
</dbReference>
<dbReference type="InterPro" id="IPR001254">
    <property type="entry name" value="Trypsin_dom"/>
</dbReference>
<dbReference type="SUPFAM" id="SSF57424">
    <property type="entry name" value="LDL receptor-like module"/>
    <property type="match status" value="1"/>
</dbReference>
<protein>
    <submittedName>
        <fullName evidence="12">Transmembrane serine protease 4</fullName>
    </submittedName>
</protein>
<reference evidence="12" key="1">
    <citation type="submission" date="2025-08" db="UniProtKB">
        <authorList>
            <consortium name="Ensembl"/>
        </authorList>
    </citation>
    <scope>IDENTIFICATION</scope>
</reference>
<dbReference type="InterPro" id="IPR018114">
    <property type="entry name" value="TRYPSIN_HIS"/>
</dbReference>
<dbReference type="PANTHER" id="PTHR24252:SF17">
    <property type="entry name" value="SUPPRESSOR OF TUMORIGENICITY 14 PROTEIN HOMOLOG-RELATED"/>
    <property type="match status" value="1"/>
</dbReference>
<keyword evidence="1 7" id="KW-0645">Protease</keyword>
<dbReference type="SUPFAM" id="SSF56487">
    <property type="entry name" value="SRCR-like"/>
    <property type="match status" value="1"/>
</dbReference>
<dbReference type="Gene3D" id="3.10.250.10">
    <property type="entry name" value="SRCR-like domain"/>
    <property type="match status" value="1"/>
</dbReference>
<keyword evidence="5" id="KW-0325">Glycoprotein</keyword>
<dbReference type="SUPFAM" id="SSF50494">
    <property type="entry name" value="Trypsin-like serine proteases"/>
    <property type="match status" value="1"/>
</dbReference>
<dbReference type="GO" id="GO:0016020">
    <property type="term" value="C:membrane"/>
    <property type="evidence" value="ECO:0007669"/>
    <property type="project" value="InterPro"/>
</dbReference>
<dbReference type="InterPro" id="IPR009003">
    <property type="entry name" value="Peptidase_S1_PA"/>
</dbReference>
<evidence type="ECO:0000313" key="13">
    <source>
        <dbReference type="Proteomes" id="UP000694621"/>
    </source>
</evidence>
<evidence type="ECO:0000313" key="12">
    <source>
        <dbReference type="Ensembl" id="ENSAMXP00005014802.1"/>
    </source>
</evidence>
<dbReference type="Gene3D" id="4.10.400.10">
    <property type="entry name" value="Low-density Lipoprotein Receptor"/>
    <property type="match status" value="1"/>
</dbReference>
<dbReference type="SMART" id="SM00202">
    <property type="entry name" value="SR"/>
    <property type="match status" value="1"/>
</dbReference>
<dbReference type="SMART" id="SM00020">
    <property type="entry name" value="Tryp_SPc"/>
    <property type="match status" value="1"/>
</dbReference>
<dbReference type="Pfam" id="PF15494">
    <property type="entry name" value="SRCR_2"/>
    <property type="match status" value="1"/>
</dbReference>
<dbReference type="InterPro" id="IPR036772">
    <property type="entry name" value="SRCR-like_dom_sf"/>
</dbReference>
<dbReference type="PANTHER" id="PTHR24252">
    <property type="entry name" value="ACROSIN-RELATED"/>
    <property type="match status" value="1"/>
</dbReference>
<evidence type="ECO:0000256" key="6">
    <source>
        <dbReference type="PROSITE-ProRule" id="PRU00196"/>
    </source>
</evidence>
<dbReference type="Pfam" id="PF00089">
    <property type="entry name" value="Trypsin"/>
    <property type="match status" value="1"/>
</dbReference>
<dbReference type="CDD" id="cd00190">
    <property type="entry name" value="Tryp_SPc"/>
    <property type="match status" value="1"/>
</dbReference>
<dbReference type="GO" id="GO:0004252">
    <property type="term" value="F:serine-type endopeptidase activity"/>
    <property type="evidence" value="ECO:0007669"/>
    <property type="project" value="InterPro"/>
</dbReference>
<evidence type="ECO:0000259" key="10">
    <source>
        <dbReference type="PROSITE" id="PS50240"/>
    </source>
</evidence>
<feature type="region of interest" description="Disordered" evidence="8">
    <location>
        <begin position="13"/>
        <end position="52"/>
    </location>
</feature>
<dbReference type="InterPro" id="IPR036055">
    <property type="entry name" value="LDL_receptor-like_sf"/>
</dbReference>
<dbReference type="PROSITE" id="PS00135">
    <property type="entry name" value="TRYPSIN_SER"/>
    <property type="match status" value="1"/>
</dbReference>
<evidence type="ECO:0000256" key="4">
    <source>
        <dbReference type="ARBA" id="ARBA00023157"/>
    </source>
</evidence>
<keyword evidence="9" id="KW-0812">Transmembrane</keyword>
<evidence type="ECO:0000256" key="3">
    <source>
        <dbReference type="ARBA" id="ARBA00022825"/>
    </source>
</evidence>